<accession>A0A2P2PDX9</accession>
<name>A0A2P2PDX9_RHIMU</name>
<proteinExistence type="predicted"/>
<protein>
    <submittedName>
        <fullName evidence="1">Uncharacterized protein</fullName>
    </submittedName>
</protein>
<sequence>MKILAGGRLIARKIAIGSLPISQFQREWLWIFFTLAY</sequence>
<dbReference type="AlphaFoldDB" id="A0A2P2PDX9"/>
<reference evidence="1" key="1">
    <citation type="submission" date="2018-02" db="EMBL/GenBank/DDBJ databases">
        <title>Rhizophora mucronata_Transcriptome.</title>
        <authorList>
            <person name="Meera S.P."/>
            <person name="Sreeshan A."/>
            <person name="Augustine A."/>
        </authorList>
    </citation>
    <scope>NUCLEOTIDE SEQUENCE</scope>
    <source>
        <tissue evidence="1">Leaf</tissue>
    </source>
</reference>
<dbReference type="EMBL" id="GGEC01072438">
    <property type="protein sequence ID" value="MBX52922.1"/>
    <property type="molecule type" value="Transcribed_RNA"/>
</dbReference>
<organism evidence="1">
    <name type="scientific">Rhizophora mucronata</name>
    <name type="common">Asiatic mangrove</name>
    <dbReference type="NCBI Taxonomy" id="61149"/>
    <lineage>
        <taxon>Eukaryota</taxon>
        <taxon>Viridiplantae</taxon>
        <taxon>Streptophyta</taxon>
        <taxon>Embryophyta</taxon>
        <taxon>Tracheophyta</taxon>
        <taxon>Spermatophyta</taxon>
        <taxon>Magnoliopsida</taxon>
        <taxon>eudicotyledons</taxon>
        <taxon>Gunneridae</taxon>
        <taxon>Pentapetalae</taxon>
        <taxon>rosids</taxon>
        <taxon>fabids</taxon>
        <taxon>Malpighiales</taxon>
        <taxon>Rhizophoraceae</taxon>
        <taxon>Rhizophora</taxon>
    </lineage>
</organism>
<evidence type="ECO:0000313" key="1">
    <source>
        <dbReference type="EMBL" id="MBX52922.1"/>
    </source>
</evidence>